<dbReference type="InterPro" id="IPR036890">
    <property type="entry name" value="HATPase_C_sf"/>
</dbReference>
<dbReference type="GO" id="GO:0000155">
    <property type="term" value="F:phosphorelay sensor kinase activity"/>
    <property type="evidence" value="ECO:0007669"/>
    <property type="project" value="InterPro"/>
</dbReference>
<dbReference type="SUPFAM" id="SSF55874">
    <property type="entry name" value="ATPase domain of HSP90 chaperone/DNA topoisomerase II/histidine kinase"/>
    <property type="match status" value="1"/>
</dbReference>
<dbReference type="Pfam" id="PF00072">
    <property type="entry name" value="Response_reg"/>
    <property type="match status" value="1"/>
</dbReference>
<accession>A0A934SW53</accession>
<evidence type="ECO:0000256" key="2">
    <source>
        <dbReference type="ARBA" id="ARBA00004429"/>
    </source>
</evidence>
<protein>
    <recommendedName>
        <fullName evidence="3">histidine kinase</fullName>
        <ecNumber evidence="3">2.7.13.3</ecNumber>
    </recommendedName>
</protein>
<keyword evidence="7" id="KW-0547">Nucleotide-binding</keyword>
<reference evidence="17" key="1">
    <citation type="submission" date="2021-01" db="EMBL/GenBank/DDBJ databases">
        <title>Genome sequence of strain Noviherbaspirillum sp. DKR-6.</title>
        <authorList>
            <person name="Chaudhary D.K."/>
        </authorList>
    </citation>
    <scope>NUCLEOTIDE SEQUENCE</scope>
    <source>
        <strain evidence="17">DKR-6</strain>
    </source>
</reference>
<evidence type="ECO:0000256" key="8">
    <source>
        <dbReference type="ARBA" id="ARBA00022777"/>
    </source>
</evidence>
<dbReference type="SMART" id="SM00387">
    <property type="entry name" value="HATPase_c"/>
    <property type="match status" value="1"/>
</dbReference>
<keyword evidence="10 14" id="KW-1133">Transmembrane helix</keyword>
<evidence type="ECO:0000256" key="1">
    <source>
        <dbReference type="ARBA" id="ARBA00000085"/>
    </source>
</evidence>
<keyword evidence="9" id="KW-0067">ATP-binding</keyword>
<evidence type="ECO:0000256" key="5">
    <source>
        <dbReference type="ARBA" id="ARBA00022679"/>
    </source>
</evidence>
<evidence type="ECO:0000256" key="3">
    <source>
        <dbReference type="ARBA" id="ARBA00012438"/>
    </source>
</evidence>
<dbReference type="InterPro" id="IPR001789">
    <property type="entry name" value="Sig_transdc_resp-reg_receiver"/>
</dbReference>
<dbReference type="PANTHER" id="PTHR43547:SF2">
    <property type="entry name" value="HYBRID SIGNAL TRANSDUCTION HISTIDINE KINASE C"/>
    <property type="match status" value="1"/>
</dbReference>
<evidence type="ECO:0000313" key="17">
    <source>
        <dbReference type="EMBL" id="MBK4737926.1"/>
    </source>
</evidence>
<comment type="subcellular location">
    <subcellularLocation>
        <location evidence="2">Cell inner membrane</location>
        <topology evidence="2">Multi-pass membrane protein</topology>
    </subcellularLocation>
</comment>
<dbReference type="EC" id="2.7.13.3" evidence="3"/>
<evidence type="ECO:0000256" key="13">
    <source>
        <dbReference type="PROSITE-ProRule" id="PRU00169"/>
    </source>
</evidence>
<dbReference type="Gene3D" id="3.30.565.10">
    <property type="entry name" value="Histidine kinase-like ATPase, C-terminal domain"/>
    <property type="match status" value="1"/>
</dbReference>
<dbReference type="PROSITE" id="PS50110">
    <property type="entry name" value="RESPONSE_REGULATORY"/>
    <property type="match status" value="1"/>
</dbReference>
<dbReference type="RefSeq" id="WP_200596656.1">
    <property type="nucleotide sequence ID" value="NZ_JAEPBG010000015.1"/>
</dbReference>
<dbReference type="SUPFAM" id="SSF52172">
    <property type="entry name" value="CheY-like"/>
    <property type="match status" value="1"/>
</dbReference>
<evidence type="ECO:0000256" key="14">
    <source>
        <dbReference type="SAM" id="Phobius"/>
    </source>
</evidence>
<dbReference type="PRINTS" id="PR00344">
    <property type="entry name" value="BCTRLSENSOR"/>
</dbReference>
<name>A0A934SW53_9BURK</name>
<evidence type="ECO:0000256" key="11">
    <source>
        <dbReference type="ARBA" id="ARBA00023012"/>
    </source>
</evidence>
<dbReference type="AlphaFoldDB" id="A0A934SW53"/>
<feature type="modified residue" description="4-aspartylphosphate" evidence="13">
    <location>
        <position position="424"/>
    </location>
</feature>
<dbReference type="InterPro" id="IPR011006">
    <property type="entry name" value="CheY-like_superfamily"/>
</dbReference>
<evidence type="ECO:0000259" key="16">
    <source>
        <dbReference type="PROSITE" id="PS50110"/>
    </source>
</evidence>
<dbReference type="PANTHER" id="PTHR43547">
    <property type="entry name" value="TWO-COMPONENT HISTIDINE KINASE"/>
    <property type="match status" value="1"/>
</dbReference>
<evidence type="ECO:0000256" key="6">
    <source>
        <dbReference type="ARBA" id="ARBA00022692"/>
    </source>
</evidence>
<dbReference type="InterPro" id="IPR025201">
    <property type="entry name" value="KdpD_TM"/>
</dbReference>
<dbReference type="PROSITE" id="PS50109">
    <property type="entry name" value="HIS_KIN"/>
    <property type="match status" value="1"/>
</dbReference>
<dbReference type="GO" id="GO:0005886">
    <property type="term" value="C:plasma membrane"/>
    <property type="evidence" value="ECO:0007669"/>
    <property type="project" value="UniProtKB-SubCell"/>
</dbReference>
<dbReference type="InterPro" id="IPR036097">
    <property type="entry name" value="HisK_dim/P_sf"/>
</dbReference>
<dbReference type="InterPro" id="IPR005467">
    <property type="entry name" value="His_kinase_dom"/>
</dbReference>
<dbReference type="InterPro" id="IPR003661">
    <property type="entry name" value="HisK_dim/P_dom"/>
</dbReference>
<keyword evidence="11" id="KW-0902">Two-component regulatory system</keyword>
<dbReference type="Gene3D" id="3.40.50.2300">
    <property type="match status" value="1"/>
</dbReference>
<gene>
    <name evidence="17" type="ORF">JJB74_25170</name>
</gene>
<dbReference type="CDD" id="cd17580">
    <property type="entry name" value="REC_2_DhkD-like"/>
    <property type="match status" value="1"/>
</dbReference>
<keyword evidence="8" id="KW-0418">Kinase</keyword>
<feature type="transmembrane region" description="Helical" evidence="14">
    <location>
        <begin position="57"/>
        <end position="77"/>
    </location>
</feature>
<keyword evidence="6 14" id="KW-0812">Transmembrane</keyword>
<feature type="domain" description="Histidine kinase" evidence="15">
    <location>
        <begin position="127"/>
        <end position="345"/>
    </location>
</feature>
<evidence type="ECO:0000256" key="7">
    <source>
        <dbReference type="ARBA" id="ARBA00022741"/>
    </source>
</evidence>
<evidence type="ECO:0000259" key="15">
    <source>
        <dbReference type="PROSITE" id="PS50109"/>
    </source>
</evidence>
<keyword evidence="4 13" id="KW-0597">Phosphoprotein</keyword>
<organism evidence="17 18">
    <name type="scientific">Noviherbaspirillum pedocola</name>
    <dbReference type="NCBI Taxonomy" id="2801341"/>
    <lineage>
        <taxon>Bacteria</taxon>
        <taxon>Pseudomonadati</taxon>
        <taxon>Pseudomonadota</taxon>
        <taxon>Betaproteobacteria</taxon>
        <taxon>Burkholderiales</taxon>
        <taxon>Oxalobacteraceae</taxon>
        <taxon>Noviherbaspirillum</taxon>
    </lineage>
</organism>
<keyword evidence="5" id="KW-0808">Transferase</keyword>
<evidence type="ECO:0000256" key="12">
    <source>
        <dbReference type="ARBA" id="ARBA00023136"/>
    </source>
</evidence>
<dbReference type="InterPro" id="IPR003594">
    <property type="entry name" value="HATPase_dom"/>
</dbReference>
<dbReference type="SMART" id="SM00388">
    <property type="entry name" value="HisKA"/>
    <property type="match status" value="1"/>
</dbReference>
<dbReference type="CDD" id="cd00082">
    <property type="entry name" value="HisKA"/>
    <property type="match status" value="1"/>
</dbReference>
<dbReference type="InterPro" id="IPR004358">
    <property type="entry name" value="Sig_transdc_His_kin-like_C"/>
</dbReference>
<dbReference type="Pfam" id="PF00512">
    <property type="entry name" value="HisKA"/>
    <property type="match status" value="1"/>
</dbReference>
<dbReference type="FunFam" id="1.10.287.130:FF:000001">
    <property type="entry name" value="Two-component sensor histidine kinase"/>
    <property type="match status" value="1"/>
</dbReference>
<comment type="caution">
    <text evidence="17">The sequence shown here is derived from an EMBL/GenBank/DDBJ whole genome shotgun (WGS) entry which is preliminary data.</text>
</comment>
<comment type="catalytic activity">
    <reaction evidence="1">
        <text>ATP + protein L-histidine = ADP + protein N-phospho-L-histidine.</text>
        <dbReference type="EC" id="2.7.13.3"/>
    </reaction>
</comment>
<dbReference type="InterPro" id="IPR038318">
    <property type="entry name" value="KdpD_sf"/>
</dbReference>
<dbReference type="GO" id="GO:0005524">
    <property type="term" value="F:ATP binding"/>
    <property type="evidence" value="ECO:0007669"/>
    <property type="project" value="UniProtKB-KW"/>
</dbReference>
<dbReference type="Gene3D" id="1.10.287.130">
    <property type="match status" value="1"/>
</dbReference>
<evidence type="ECO:0000256" key="10">
    <source>
        <dbReference type="ARBA" id="ARBA00022989"/>
    </source>
</evidence>
<dbReference type="EMBL" id="JAEPBG010000015">
    <property type="protein sequence ID" value="MBK4737926.1"/>
    <property type="molecule type" value="Genomic_DNA"/>
</dbReference>
<dbReference type="Pfam" id="PF13493">
    <property type="entry name" value="DUF4118"/>
    <property type="match status" value="1"/>
</dbReference>
<sequence>MKISNTGGKYYLLAVALVLATALGRYELAPVLGNRVQYMLFVVPVSICALYGGFRPAVFATLLSAAVALFFFVEPIFTFKLGNLTDALSLSSFLLVSAVISMLGERVQRLTRNLDAANKSKDDFLAMLAHELRNPLAGITTAAELLKFIQTDAQRIDQTRKVILRQTAQMTTLVDDLLDVSRLTRGLIILEKKPVDMLSVVQDAVHQTRGHVDDKMQRLTLALPSEPCCVIGDYARLVQVVANLLNNASKYTQQGGQIQLRVNVEGEQIRVDVSDNGRGMPAELLSKVFDLFVQEELTPDRSKGGLGLGLAIVKSIAEKHGGTVSARSSGPEQGSTFTICLPRCDPPTSAATSPANAAPVSANPPAPNAGKASLNLLVVDDNADLAQSLGILLQERGHNVTVCATARAALDCAFAENFDAFLLDIGLPDVDGYELLRMLRQSPLATGAKFIALTGFGQATDKALAQEAGFDFHFTKPVDTDNLCDTLARLYAFRRSGL</sequence>
<evidence type="ECO:0000256" key="9">
    <source>
        <dbReference type="ARBA" id="ARBA00022840"/>
    </source>
</evidence>
<keyword evidence="18" id="KW-1185">Reference proteome</keyword>
<feature type="domain" description="Response regulatory" evidence="16">
    <location>
        <begin position="375"/>
        <end position="491"/>
    </location>
</feature>
<proteinExistence type="predicted"/>
<keyword evidence="12 14" id="KW-0472">Membrane</keyword>
<dbReference type="Gene3D" id="1.20.120.620">
    <property type="entry name" value="Backbone structure of the membrane domain of e. Coli histidine kinase receptor kdpd"/>
    <property type="match status" value="1"/>
</dbReference>
<dbReference type="CDD" id="cd00075">
    <property type="entry name" value="HATPase"/>
    <property type="match status" value="1"/>
</dbReference>
<evidence type="ECO:0000313" key="18">
    <source>
        <dbReference type="Proteomes" id="UP000622890"/>
    </source>
</evidence>
<evidence type="ECO:0000256" key="4">
    <source>
        <dbReference type="ARBA" id="ARBA00022553"/>
    </source>
</evidence>
<dbReference type="Proteomes" id="UP000622890">
    <property type="component" value="Unassembled WGS sequence"/>
</dbReference>
<dbReference type="FunFam" id="3.30.565.10:FF:000006">
    <property type="entry name" value="Sensor histidine kinase WalK"/>
    <property type="match status" value="1"/>
</dbReference>
<dbReference type="SMART" id="SM00448">
    <property type="entry name" value="REC"/>
    <property type="match status" value="1"/>
</dbReference>
<dbReference type="SUPFAM" id="SSF47384">
    <property type="entry name" value="Homodimeric domain of signal transducing histidine kinase"/>
    <property type="match status" value="1"/>
</dbReference>
<dbReference type="Pfam" id="PF02518">
    <property type="entry name" value="HATPase_c"/>
    <property type="match status" value="1"/>
</dbReference>